<keyword evidence="2" id="KW-1185">Reference proteome</keyword>
<evidence type="ECO:0008006" key="3">
    <source>
        <dbReference type="Google" id="ProtNLM"/>
    </source>
</evidence>
<accession>A0A4Y2B6R3</accession>
<comment type="caution">
    <text evidence="1">The sequence shown here is derived from an EMBL/GenBank/DDBJ whole genome shotgun (WGS) entry which is preliminary data.</text>
</comment>
<name>A0A4Y2B6R3_ARAVE</name>
<dbReference type="GO" id="GO:0003676">
    <property type="term" value="F:nucleic acid binding"/>
    <property type="evidence" value="ECO:0007669"/>
    <property type="project" value="InterPro"/>
</dbReference>
<organism evidence="1 2">
    <name type="scientific">Araneus ventricosus</name>
    <name type="common">Orbweaver spider</name>
    <name type="synonym">Epeira ventricosa</name>
    <dbReference type="NCBI Taxonomy" id="182803"/>
    <lineage>
        <taxon>Eukaryota</taxon>
        <taxon>Metazoa</taxon>
        <taxon>Ecdysozoa</taxon>
        <taxon>Arthropoda</taxon>
        <taxon>Chelicerata</taxon>
        <taxon>Arachnida</taxon>
        <taxon>Araneae</taxon>
        <taxon>Araneomorphae</taxon>
        <taxon>Entelegynae</taxon>
        <taxon>Araneoidea</taxon>
        <taxon>Araneidae</taxon>
        <taxon>Araneus</taxon>
    </lineage>
</organism>
<proteinExistence type="predicted"/>
<sequence length="108" mass="12576">MINQGLKSNAVAEYLSKMNSICFSHPSYTPDLSQFDFFSFPEFEETFKGKSFFFIRDSGESYGGNFEGPAKNGSQHAFEGWKKMWDKYITCNGEYFDKSYQNLEDSYR</sequence>
<dbReference type="InterPro" id="IPR036397">
    <property type="entry name" value="RNaseH_sf"/>
</dbReference>
<dbReference type="Proteomes" id="UP000499080">
    <property type="component" value="Unassembled WGS sequence"/>
</dbReference>
<evidence type="ECO:0000313" key="1">
    <source>
        <dbReference type="EMBL" id="GBL86744.1"/>
    </source>
</evidence>
<dbReference type="AlphaFoldDB" id="A0A4Y2B6R3"/>
<reference evidence="1 2" key="1">
    <citation type="journal article" date="2019" name="Sci. Rep.">
        <title>Orb-weaving spider Araneus ventricosus genome elucidates the spidroin gene catalogue.</title>
        <authorList>
            <person name="Kono N."/>
            <person name="Nakamura H."/>
            <person name="Ohtoshi R."/>
            <person name="Moran D.A.P."/>
            <person name="Shinohara A."/>
            <person name="Yoshida Y."/>
            <person name="Fujiwara M."/>
            <person name="Mori M."/>
            <person name="Tomita M."/>
            <person name="Arakawa K."/>
        </authorList>
    </citation>
    <scope>NUCLEOTIDE SEQUENCE [LARGE SCALE GENOMIC DNA]</scope>
</reference>
<gene>
    <name evidence="1" type="ORF">AVEN_95992_1</name>
</gene>
<protein>
    <recommendedName>
        <fullName evidence="3">Histone-lysine N-methyltransferase SETMAR</fullName>
    </recommendedName>
</protein>
<dbReference type="EMBL" id="BGPR01000050">
    <property type="protein sequence ID" value="GBL86744.1"/>
    <property type="molecule type" value="Genomic_DNA"/>
</dbReference>
<dbReference type="Gene3D" id="3.30.420.10">
    <property type="entry name" value="Ribonuclease H-like superfamily/Ribonuclease H"/>
    <property type="match status" value="1"/>
</dbReference>
<evidence type="ECO:0000313" key="2">
    <source>
        <dbReference type="Proteomes" id="UP000499080"/>
    </source>
</evidence>